<keyword evidence="3" id="KW-1040">Host Golgi apparatus</keyword>
<keyword evidence="1 7" id="KW-0812">Transmembrane</keyword>
<evidence type="ECO:0000256" key="7">
    <source>
        <dbReference type="SAM" id="Phobius"/>
    </source>
</evidence>
<keyword evidence="4" id="KW-1043">Host membrane</keyword>
<dbReference type="HAMAP" id="MF_04205">
    <property type="entry name" value="ALPHA_CORONA_E"/>
    <property type="match status" value="1"/>
</dbReference>
<evidence type="ECO:0000256" key="3">
    <source>
        <dbReference type="ARBA" id="ARBA00022812"/>
    </source>
</evidence>
<sequence length="192" mass="22043">MLAIMPTYIKTFLLCCLMPLNYALSWVSAGILNRRVMGKILSLFMVVTTMLFLVVKRLLLLLLANFTLLSGVLVRRTYSLCVKLSSIMATQFTSLPKSLLWASLIIVASYNYTKMFPRLIDDNGLVLNAILWLFVMIFFLVLSITFIKLVQLCFTCHYFCSRTLYQPVYKVYLAYQDYMRISPAPIDAVLNV</sequence>
<keyword evidence="8" id="KW-0261">Viral envelope protein</keyword>
<evidence type="ECO:0000313" key="8">
    <source>
        <dbReference type="EMBL" id="WWB00593.1"/>
    </source>
</evidence>
<dbReference type="Pfam" id="PF02723">
    <property type="entry name" value="CoV_E"/>
    <property type="match status" value="1"/>
</dbReference>
<dbReference type="GO" id="GO:0019031">
    <property type="term" value="C:viral envelope"/>
    <property type="evidence" value="ECO:0007669"/>
    <property type="project" value="UniProtKB-KW"/>
</dbReference>
<evidence type="ECO:0000256" key="2">
    <source>
        <dbReference type="ARBA" id="ARBA00022703"/>
    </source>
</evidence>
<keyword evidence="5 7" id="KW-1133">Transmembrane helix</keyword>
<proteinExistence type="inferred from homology"/>
<dbReference type="EMBL" id="PP273184">
    <property type="protein sequence ID" value="WWB00593.1"/>
    <property type="molecule type" value="Genomic_RNA"/>
</dbReference>
<feature type="transmembrane region" description="Helical" evidence="7">
    <location>
        <begin position="95"/>
        <end position="113"/>
    </location>
</feature>
<dbReference type="InterPro" id="IPR003873">
    <property type="entry name" value="E_protein_CoV"/>
</dbReference>
<dbReference type="PROSITE" id="PS51926">
    <property type="entry name" value="COV_E"/>
    <property type="match status" value="1"/>
</dbReference>
<keyword evidence="8" id="KW-0946">Virion</keyword>
<protein>
    <submittedName>
        <fullName evidence="8">Envelope protein</fullName>
    </submittedName>
</protein>
<feature type="transmembrane region" description="Helical" evidence="7">
    <location>
        <begin position="125"/>
        <end position="147"/>
    </location>
</feature>
<keyword evidence="2" id="KW-0053">Apoptosis</keyword>
<name>A0AB38ZDS0_9NIDO</name>
<dbReference type="GO" id="GO:0046760">
    <property type="term" value="P:viral budding from Golgi membrane"/>
    <property type="evidence" value="ECO:0007669"/>
    <property type="project" value="InterPro"/>
</dbReference>
<dbReference type="InterPro" id="IPR043507">
    <property type="entry name" value="E_protein_aCoV"/>
</dbReference>
<evidence type="ECO:0000256" key="4">
    <source>
        <dbReference type="ARBA" id="ARBA00022870"/>
    </source>
</evidence>
<organism evidence="8">
    <name type="scientific">Triaenops bat coronavirus</name>
    <dbReference type="NCBI Taxonomy" id="2913388"/>
    <lineage>
        <taxon>Viruses</taxon>
        <taxon>Riboviria</taxon>
        <taxon>Orthornavirae</taxon>
        <taxon>Pisuviricota</taxon>
        <taxon>Pisoniviricetes</taxon>
        <taxon>Nidovirales</taxon>
        <taxon>Cornidovirineae</taxon>
        <taxon>Coronaviridae</taxon>
    </lineage>
</organism>
<dbReference type="GO" id="GO:0016020">
    <property type="term" value="C:membrane"/>
    <property type="evidence" value="ECO:0007669"/>
    <property type="project" value="InterPro"/>
</dbReference>
<reference evidence="8" key="1">
    <citation type="submission" date="2024-02" db="EMBL/GenBank/DDBJ databases">
        <title>Substantial viral diversity in bats and rodents from East Africa: insights into evolution, recombination, and co-circulation.</title>
        <authorList>
            <person name="Hu B."/>
        </authorList>
    </citation>
    <scope>NUCLEOTIDE SEQUENCE</scope>
    <source>
        <strain evidence="8">7A/Kenya/BFS096/2015</strain>
    </source>
</reference>
<evidence type="ECO:0000256" key="5">
    <source>
        <dbReference type="ARBA" id="ARBA00022989"/>
    </source>
</evidence>
<keyword evidence="6 7" id="KW-0472">Membrane</keyword>
<accession>A0AB38ZDS0</accession>
<feature type="transmembrane region" description="Helical" evidence="7">
    <location>
        <begin position="41"/>
        <end position="74"/>
    </location>
</feature>
<evidence type="ECO:0000256" key="6">
    <source>
        <dbReference type="ARBA" id="ARBA00023136"/>
    </source>
</evidence>
<evidence type="ECO:0000256" key="1">
    <source>
        <dbReference type="ARBA" id="ARBA00022692"/>
    </source>
</evidence>